<evidence type="ECO:0000256" key="7">
    <source>
        <dbReference type="SAM" id="Phobius"/>
    </source>
</evidence>
<keyword evidence="4 7" id="KW-1133">Transmembrane helix</keyword>
<feature type="transmembrane region" description="Helical" evidence="7">
    <location>
        <begin position="471"/>
        <end position="491"/>
    </location>
</feature>
<protein>
    <recommendedName>
        <fullName evidence="10">Major facilitator superfamily (MFS) profile domain-containing protein</fullName>
    </recommendedName>
</protein>
<feature type="compositionally biased region" description="Polar residues" evidence="6">
    <location>
        <begin position="245"/>
        <end position="257"/>
    </location>
</feature>
<dbReference type="Proteomes" id="UP001642720">
    <property type="component" value="Unassembled WGS sequence"/>
</dbReference>
<proteinExistence type="predicted"/>
<accession>A0ABY2GPG6</accession>
<comment type="caution">
    <text evidence="8">The sequence shown here is derived from an EMBL/GenBank/DDBJ whole genome shotgun (WGS) entry which is preliminary data.</text>
</comment>
<keyword evidence="3 7" id="KW-0812">Transmembrane</keyword>
<feature type="transmembrane region" description="Helical" evidence="7">
    <location>
        <begin position="16"/>
        <end position="39"/>
    </location>
</feature>
<dbReference type="InterPro" id="IPR036259">
    <property type="entry name" value="MFS_trans_sf"/>
</dbReference>
<feature type="transmembrane region" description="Helical" evidence="7">
    <location>
        <begin position="321"/>
        <end position="344"/>
    </location>
</feature>
<name>A0ABY2GPG6_9HYPO</name>
<dbReference type="SUPFAM" id="SSF103473">
    <property type="entry name" value="MFS general substrate transporter"/>
    <property type="match status" value="1"/>
</dbReference>
<feature type="transmembrane region" description="Helical" evidence="7">
    <location>
        <begin position="103"/>
        <end position="120"/>
    </location>
</feature>
<dbReference type="Gene3D" id="1.20.1720.10">
    <property type="entry name" value="Multidrug resistance protein D"/>
    <property type="match status" value="1"/>
</dbReference>
<dbReference type="InterPro" id="IPR050930">
    <property type="entry name" value="MFS_Vesicular_Transporter"/>
</dbReference>
<comment type="subcellular location">
    <subcellularLocation>
        <location evidence="1">Membrane</location>
        <topology evidence="1">Multi-pass membrane protein</topology>
    </subcellularLocation>
</comment>
<evidence type="ECO:0000256" key="2">
    <source>
        <dbReference type="ARBA" id="ARBA00022448"/>
    </source>
</evidence>
<dbReference type="RefSeq" id="XP_073553657.1">
    <property type="nucleotide sequence ID" value="XM_073707852.1"/>
</dbReference>
<keyword evidence="5 7" id="KW-0472">Membrane</keyword>
<dbReference type="Gene3D" id="1.20.1250.20">
    <property type="entry name" value="MFS general substrate transporter like domains"/>
    <property type="match status" value="1"/>
</dbReference>
<evidence type="ECO:0000256" key="3">
    <source>
        <dbReference type="ARBA" id="ARBA00022692"/>
    </source>
</evidence>
<evidence type="ECO:0000256" key="4">
    <source>
        <dbReference type="ARBA" id="ARBA00022989"/>
    </source>
</evidence>
<evidence type="ECO:0000256" key="6">
    <source>
        <dbReference type="SAM" id="MobiDB-lite"/>
    </source>
</evidence>
<dbReference type="PANTHER" id="PTHR23506">
    <property type="entry name" value="GH10249P"/>
    <property type="match status" value="1"/>
</dbReference>
<evidence type="ECO:0008006" key="10">
    <source>
        <dbReference type="Google" id="ProtNLM"/>
    </source>
</evidence>
<feature type="transmembrane region" description="Helical" evidence="7">
    <location>
        <begin position="189"/>
        <end position="209"/>
    </location>
</feature>
<feature type="region of interest" description="Disordered" evidence="6">
    <location>
        <begin position="245"/>
        <end position="274"/>
    </location>
</feature>
<evidence type="ECO:0000313" key="9">
    <source>
        <dbReference type="Proteomes" id="UP001642720"/>
    </source>
</evidence>
<evidence type="ECO:0000313" key="8">
    <source>
        <dbReference type="EMBL" id="TFA97455.1"/>
    </source>
</evidence>
<dbReference type="InterPro" id="IPR011701">
    <property type="entry name" value="MFS"/>
</dbReference>
<dbReference type="Pfam" id="PF07690">
    <property type="entry name" value="MFS_1"/>
    <property type="match status" value="1"/>
</dbReference>
<gene>
    <name evidence="8" type="ORF">CCMA1212_010824</name>
</gene>
<feature type="transmembrane region" description="Helical" evidence="7">
    <location>
        <begin position="356"/>
        <end position="375"/>
    </location>
</feature>
<dbReference type="GeneID" id="300582302"/>
<organism evidence="8 9">
    <name type="scientific">Trichoderma ghanense</name>
    <dbReference type="NCBI Taxonomy" id="65468"/>
    <lineage>
        <taxon>Eukaryota</taxon>
        <taxon>Fungi</taxon>
        <taxon>Dikarya</taxon>
        <taxon>Ascomycota</taxon>
        <taxon>Pezizomycotina</taxon>
        <taxon>Sordariomycetes</taxon>
        <taxon>Hypocreomycetidae</taxon>
        <taxon>Hypocreales</taxon>
        <taxon>Hypocreaceae</taxon>
        <taxon>Trichoderma</taxon>
    </lineage>
</organism>
<sequence length="497" mass="53519">MRFLSETEPWRSSEGFVTFAVAFAVFTDGMVYDLVIPFLPELFTGRLRTPPEEGSRPITCHIRAAISRVSADVVVDQKSVTGLLYLLRIAGYIDGGVAKSRPFLVGIGVMLVATLLFFLGRNPYLIIFARALQGASEALVWVSGIAFLVSQVDEANLGVCMGYTTLGATVGELVGPIVGGYLYESLGHWAVFVVVEAVIAIDIALRLLVKERNKDSTLQKQDLVDAAKGLSETDALLGTSSAVSHRTTDTCNHTSPTDLERGGEDNRSALSGTTDCEDDGDVAALRALGWNWLSSVSGAAMACVVRSALEATIPIYVLRHFGWTSSAGGGVMFALLLPMAGGPLVGKFTHLYGPRWFSAISALACGVFMVTLGFLTGDDTTTRVLFVVNVGLIGLCISLATTTQTTAISAAAQRLEALRSRIRARGVELSWELKMLTPGMMLSGLSTAWALGLFLGPASGHIFHFSTDQEWMHLCWFLGLLSVMTGVYCCFTWTRWR</sequence>
<keyword evidence="9" id="KW-1185">Reference proteome</keyword>
<evidence type="ECO:0000256" key="5">
    <source>
        <dbReference type="ARBA" id="ARBA00023136"/>
    </source>
</evidence>
<feature type="transmembrane region" description="Helical" evidence="7">
    <location>
        <begin position="161"/>
        <end position="183"/>
    </location>
</feature>
<dbReference type="EMBL" id="PPTA01000033">
    <property type="protein sequence ID" value="TFA97455.1"/>
    <property type="molecule type" value="Genomic_DNA"/>
</dbReference>
<feature type="transmembrane region" description="Helical" evidence="7">
    <location>
        <begin position="126"/>
        <end position="149"/>
    </location>
</feature>
<evidence type="ECO:0000256" key="1">
    <source>
        <dbReference type="ARBA" id="ARBA00004141"/>
    </source>
</evidence>
<dbReference type="PANTHER" id="PTHR23506:SF23">
    <property type="entry name" value="GH10249P"/>
    <property type="match status" value="1"/>
</dbReference>
<keyword evidence="2" id="KW-0813">Transport</keyword>
<feature type="compositionally biased region" description="Basic and acidic residues" evidence="6">
    <location>
        <begin position="258"/>
        <end position="267"/>
    </location>
</feature>
<feature type="transmembrane region" description="Helical" evidence="7">
    <location>
        <begin position="387"/>
        <end position="412"/>
    </location>
</feature>
<reference evidence="8 9" key="1">
    <citation type="submission" date="2018-01" db="EMBL/GenBank/DDBJ databases">
        <title>Genome characterization of the sugarcane-associated fungus Trichoderma ghanense CCMA-1212 and their application in lignocelulose bioconversion.</title>
        <authorList>
            <person name="Steindorff A.S."/>
            <person name="Mendes T.D."/>
            <person name="Vilela E.S.D."/>
            <person name="Rodrigues D.S."/>
            <person name="Formighieri E.F."/>
            <person name="Melo I.S."/>
            <person name="Favaro L.C.L."/>
        </authorList>
    </citation>
    <scope>NUCLEOTIDE SEQUENCE [LARGE SCALE GENOMIC DNA]</scope>
    <source>
        <strain evidence="8 9">CCMA-1212</strain>
    </source>
</reference>